<evidence type="ECO:0000313" key="9">
    <source>
        <dbReference type="EMBL" id="TFK35893.1"/>
    </source>
</evidence>
<evidence type="ECO:0000256" key="7">
    <source>
        <dbReference type="PIRSR" id="PIRSR005461-1"/>
    </source>
</evidence>
<dbReference type="STRING" id="68775.A0A5C3LU30"/>
<dbReference type="AlphaFoldDB" id="A0A5C3LU30"/>
<gene>
    <name evidence="9" type="ORF">BDQ12DRAFT_611103</name>
</gene>
<dbReference type="SUPFAM" id="SSF53335">
    <property type="entry name" value="S-adenosyl-L-methionine-dependent methyltransferases"/>
    <property type="match status" value="1"/>
</dbReference>
<evidence type="ECO:0000256" key="2">
    <source>
        <dbReference type="ARBA" id="ARBA00022552"/>
    </source>
</evidence>
<name>A0A5C3LU30_9AGAR</name>
<dbReference type="Pfam" id="PF01728">
    <property type="entry name" value="FtsJ"/>
    <property type="match status" value="1"/>
</dbReference>
<dbReference type="InterPro" id="IPR050082">
    <property type="entry name" value="RNA_methyltr_RlmE"/>
</dbReference>
<dbReference type="EMBL" id="ML213618">
    <property type="protein sequence ID" value="TFK35893.1"/>
    <property type="molecule type" value="Genomic_DNA"/>
</dbReference>
<protein>
    <recommendedName>
        <fullName evidence="6">rRNA methyltransferase 2, mitochondrial</fullName>
    </recommendedName>
</protein>
<keyword evidence="5 7" id="KW-0949">S-adenosyl-L-methionine</keyword>
<dbReference type="PIRSF" id="PIRSF005461">
    <property type="entry name" value="23S_rRNA_mtase"/>
    <property type="match status" value="1"/>
</dbReference>
<evidence type="ECO:0000259" key="8">
    <source>
        <dbReference type="Pfam" id="PF01728"/>
    </source>
</evidence>
<comment type="similarity">
    <text evidence="1">Belongs to the class I-like SAM-binding methyltransferase superfamily. RNA methyltransferase RlmE family.</text>
</comment>
<dbReference type="InterPro" id="IPR029063">
    <property type="entry name" value="SAM-dependent_MTases_sf"/>
</dbReference>
<dbReference type="InterPro" id="IPR002877">
    <property type="entry name" value="RNA_MeTrfase_FtsJ_dom"/>
</dbReference>
<dbReference type="Gene3D" id="3.40.50.150">
    <property type="entry name" value="Vaccinia Virus protein VP39"/>
    <property type="match status" value="1"/>
</dbReference>
<feature type="active site" description="Proton acceptor" evidence="7">
    <location>
        <position position="245"/>
    </location>
</feature>
<feature type="domain" description="Ribosomal RNA methyltransferase FtsJ" evidence="8">
    <location>
        <begin position="40"/>
        <end position="288"/>
    </location>
</feature>
<sequence length="294" mass="32761">MLFRPTAACYKNLKASSKTWVARQFRDPYVKKRLSDPAAYRSRSAFKLLEIDAEWDHFLQKPDVRAVVDLGAAPGGWSQVVAGKLGWGAEASKLPSGGYAYGVKSELEMEKKGTWSSPKSVSHQEVFDPLNIDALKEFTPSAGRGTIVAVDLLRMQPIHGVHAIQADFLSPEAADRIHELLSVKGNLEGKADIILSDMAGNASGNDTHDIESSLEICEAVYEFARRNLRSAEDVGRRRGGVLLMKHFEHPLLQKFRMEKLQPNFNDVKYIKPEASRSASREGYFLCQGWRAIDI</sequence>
<dbReference type="PANTHER" id="PTHR10920:SF18">
    <property type="entry name" value="RRNA METHYLTRANSFERASE 2, MITOCHONDRIAL"/>
    <property type="match status" value="1"/>
</dbReference>
<organism evidence="9 10">
    <name type="scientific">Crucibulum laeve</name>
    <dbReference type="NCBI Taxonomy" id="68775"/>
    <lineage>
        <taxon>Eukaryota</taxon>
        <taxon>Fungi</taxon>
        <taxon>Dikarya</taxon>
        <taxon>Basidiomycota</taxon>
        <taxon>Agaricomycotina</taxon>
        <taxon>Agaricomycetes</taxon>
        <taxon>Agaricomycetidae</taxon>
        <taxon>Agaricales</taxon>
        <taxon>Agaricineae</taxon>
        <taxon>Nidulariaceae</taxon>
        <taxon>Crucibulum</taxon>
    </lineage>
</organism>
<evidence type="ECO:0000313" key="10">
    <source>
        <dbReference type="Proteomes" id="UP000308652"/>
    </source>
</evidence>
<evidence type="ECO:0000256" key="4">
    <source>
        <dbReference type="ARBA" id="ARBA00022679"/>
    </source>
</evidence>
<evidence type="ECO:0000256" key="1">
    <source>
        <dbReference type="ARBA" id="ARBA00009258"/>
    </source>
</evidence>
<dbReference type="HAMAP" id="MF_01547">
    <property type="entry name" value="RNA_methyltr_E"/>
    <property type="match status" value="1"/>
</dbReference>
<dbReference type="GO" id="GO:0005739">
    <property type="term" value="C:mitochondrion"/>
    <property type="evidence" value="ECO:0007669"/>
    <property type="project" value="TreeGrafter"/>
</dbReference>
<evidence type="ECO:0000256" key="6">
    <source>
        <dbReference type="ARBA" id="ARBA00041184"/>
    </source>
</evidence>
<dbReference type="PANTHER" id="PTHR10920">
    <property type="entry name" value="RIBOSOMAL RNA METHYLTRANSFERASE"/>
    <property type="match status" value="1"/>
</dbReference>
<evidence type="ECO:0000256" key="5">
    <source>
        <dbReference type="ARBA" id="ARBA00022691"/>
    </source>
</evidence>
<keyword evidence="10" id="KW-1185">Reference proteome</keyword>
<keyword evidence="4 9" id="KW-0808">Transferase</keyword>
<dbReference type="OrthoDB" id="20105at2759"/>
<proteinExistence type="inferred from homology"/>
<keyword evidence="2" id="KW-0698">rRNA processing</keyword>
<evidence type="ECO:0000256" key="3">
    <source>
        <dbReference type="ARBA" id="ARBA00022603"/>
    </source>
</evidence>
<dbReference type="Proteomes" id="UP000308652">
    <property type="component" value="Unassembled WGS sequence"/>
</dbReference>
<dbReference type="InterPro" id="IPR015507">
    <property type="entry name" value="rRNA-MeTfrase_E"/>
</dbReference>
<keyword evidence="3 9" id="KW-0489">Methyltransferase</keyword>
<reference evidence="9 10" key="1">
    <citation type="journal article" date="2019" name="Nat. Ecol. Evol.">
        <title>Megaphylogeny resolves global patterns of mushroom evolution.</title>
        <authorList>
            <person name="Varga T."/>
            <person name="Krizsan K."/>
            <person name="Foldi C."/>
            <person name="Dima B."/>
            <person name="Sanchez-Garcia M."/>
            <person name="Sanchez-Ramirez S."/>
            <person name="Szollosi G.J."/>
            <person name="Szarkandi J.G."/>
            <person name="Papp V."/>
            <person name="Albert L."/>
            <person name="Andreopoulos W."/>
            <person name="Angelini C."/>
            <person name="Antonin V."/>
            <person name="Barry K.W."/>
            <person name="Bougher N.L."/>
            <person name="Buchanan P."/>
            <person name="Buyck B."/>
            <person name="Bense V."/>
            <person name="Catcheside P."/>
            <person name="Chovatia M."/>
            <person name="Cooper J."/>
            <person name="Damon W."/>
            <person name="Desjardin D."/>
            <person name="Finy P."/>
            <person name="Geml J."/>
            <person name="Haridas S."/>
            <person name="Hughes K."/>
            <person name="Justo A."/>
            <person name="Karasinski D."/>
            <person name="Kautmanova I."/>
            <person name="Kiss B."/>
            <person name="Kocsube S."/>
            <person name="Kotiranta H."/>
            <person name="LaButti K.M."/>
            <person name="Lechner B.E."/>
            <person name="Liimatainen K."/>
            <person name="Lipzen A."/>
            <person name="Lukacs Z."/>
            <person name="Mihaltcheva S."/>
            <person name="Morgado L.N."/>
            <person name="Niskanen T."/>
            <person name="Noordeloos M.E."/>
            <person name="Ohm R.A."/>
            <person name="Ortiz-Santana B."/>
            <person name="Ovrebo C."/>
            <person name="Racz N."/>
            <person name="Riley R."/>
            <person name="Savchenko A."/>
            <person name="Shiryaev A."/>
            <person name="Soop K."/>
            <person name="Spirin V."/>
            <person name="Szebenyi C."/>
            <person name="Tomsovsky M."/>
            <person name="Tulloss R.E."/>
            <person name="Uehling J."/>
            <person name="Grigoriev I.V."/>
            <person name="Vagvolgyi C."/>
            <person name="Papp T."/>
            <person name="Martin F.M."/>
            <person name="Miettinen O."/>
            <person name="Hibbett D.S."/>
            <person name="Nagy L.G."/>
        </authorList>
    </citation>
    <scope>NUCLEOTIDE SEQUENCE [LARGE SCALE GENOMIC DNA]</scope>
    <source>
        <strain evidence="9 10">CBS 166.37</strain>
    </source>
</reference>
<accession>A0A5C3LU30</accession>
<dbReference type="GO" id="GO:0008650">
    <property type="term" value="F:rRNA (uridine-2'-O-)-methyltransferase activity"/>
    <property type="evidence" value="ECO:0007669"/>
    <property type="project" value="TreeGrafter"/>
</dbReference>